<dbReference type="Proteomes" id="UP000886689">
    <property type="component" value="Unassembled WGS sequence"/>
</dbReference>
<organism evidence="2 3">
    <name type="scientific">Candidatus Proximibacter danicus</name>
    <dbReference type="NCBI Taxonomy" id="2954365"/>
    <lineage>
        <taxon>Bacteria</taxon>
        <taxon>Pseudomonadati</taxon>
        <taxon>Pseudomonadota</taxon>
        <taxon>Betaproteobacteria</taxon>
        <taxon>Candidatus Proximibacter</taxon>
    </lineage>
</organism>
<proteinExistence type="predicted"/>
<evidence type="ECO:0000313" key="3">
    <source>
        <dbReference type="Proteomes" id="UP000886689"/>
    </source>
</evidence>
<feature type="region of interest" description="Disordered" evidence="1">
    <location>
        <begin position="64"/>
        <end position="84"/>
    </location>
</feature>
<name>A0A9D7K1D8_9PROT</name>
<reference evidence="2" key="1">
    <citation type="submission" date="2020-10" db="EMBL/GenBank/DDBJ databases">
        <title>Connecting structure to function with the recovery of over 1000 high-quality activated sludge metagenome-assembled genomes encoding full-length rRNA genes using long-read sequencing.</title>
        <authorList>
            <person name="Singleton C.M."/>
            <person name="Petriglieri F."/>
            <person name="Kristensen J.M."/>
            <person name="Kirkegaard R.H."/>
            <person name="Michaelsen T.Y."/>
            <person name="Andersen M.H."/>
            <person name="Karst S.M."/>
            <person name="Dueholm M.S."/>
            <person name="Nielsen P.H."/>
            <person name="Albertsen M."/>
        </authorList>
    </citation>
    <scope>NUCLEOTIDE SEQUENCE</scope>
    <source>
        <strain evidence="2">Hirt_18-Q3-R61-65_BATAC.395</strain>
    </source>
</reference>
<feature type="compositionally biased region" description="Polar residues" evidence="1">
    <location>
        <begin position="68"/>
        <end position="84"/>
    </location>
</feature>
<dbReference type="AlphaFoldDB" id="A0A9D7K1D8"/>
<evidence type="ECO:0000313" key="2">
    <source>
        <dbReference type="EMBL" id="MBK8522967.1"/>
    </source>
</evidence>
<evidence type="ECO:0000256" key="1">
    <source>
        <dbReference type="SAM" id="MobiDB-lite"/>
    </source>
</evidence>
<gene>
    <name evidence="2" type="ORF">IPL58_01850</name>
</gene>
<dbReference type="EMBL" id="JADJUC010000001">
    <property type="protein sequence ID" value="MBK8522967.1"/>
    <property type="molecule type" value="Genomic_DNA"/>
</dbReference>
<accession>A0A9D7K1D8</accession>
<sequence>MLADHLHGHRTVAHACLQVDLAKASSGKIRLNQTASKLAIDAGSQIFWNGEAVICRTTATASRRPARNNLNPNCTSAPEQHGNL</sequence>
<protein>
    <submittedName>
        <fullName evidence="2">Uncharacterized protein</fullName>
    </submittedName>
</protein>
<comment type="caution">
    <text evidence="2">The sequence shown here is derived from an EMBL/GenBank/DDBJ whole genome shotgun (WGS) entry which is preliminary data.</text>
</comment>